<organism evidence="1 2">
    <name type="scientific">Vigna angularis var. angularis</name>
    <dbReference type="NCBI Taxonomy" id="157739"/>
    <lineage>
        <taxon>Eukaryota</taxon>
        <taxon>Viridiplantae</taxon>
        <taxon>Streptophyta</taxon>
        <taxon>Embryophyta</taxon>
        <taxon>Tracheophyta</taxon>
        <taxon>Spermatophyta</taxon>
        <taxon>Magnoliopsida</taxon>
        <taxon>eudicotyledons</taxon>
        <taxon>Gunneridae</taxon>
        <taxon>Pentapetalae</taxon>
        <taxon>rosids</taxon>
        <taxon>fabids</taxon>
        <taxon>Fabales</taxon>
        <taxon>Fabaceae</taxon>
        <taxon>Papilionoideae</taxon>
        <taxon>50 kb inversion clade</taxon>
        <taxon>NPAAA clade</taxon>
        <taxon>indigoferoid/millettioid clade</taxon>
        <taxon>Phaseoleae</taxon>
        <taxon>Vigna</taxon>
    </lineage>
</organism>
<dbReference type="Proteomes" id="UP000291084">
    <property type="component" value="Chromosome 3"/>
</dbReference>
<evidence type="ECO:0000313" key="1">
    <source>
        <dbReference type="EMBL" id="BAT80877.1"/>
    </source>
</evidence>
<proteinExistence type="predicted"/>
<accession>A0A0S3RK35</accession>
<sequence length="89" mass="9280">MLPTSNFSSLGGSLRGGICGKTLPSQKSSSANAIVCNESPKGFFSSFWFISESKSVTLPLNLRLVSNSNSSPVKSESSYSVSVGVVESV</sequence>
<dbReference type="AlphaFoldDB" id="A0A0S3RK35"/>
<dbReference type="EMBL" id="AP015036">
    <property type="protein sequence ID" value="BAT80877.1"/>
    <property type="molecule type" value="Genomic_DNA"/>
</dbReference>
<gene>
    <name evidence="1" type="primary">Vigan.03G049400</name>
    <name evidence="1" type="ORF">VIGAN_03049400</name>
</gene>
<protein>
    <submittedName>
        <fullName evidence="1">Uncharacterized protein</fullName>
    </submittedName>
</protein>
<evidence type="ECO:0000313" key="2">
    <source>
        <dbReference type="Proteomes" id="UP000291084"/>
    </source>
</evidence>
<name>A0A0S3RK35_PHAAN</name>
<reference evidence="1 2" key="1">
    <citation type="journal article" date="2015" name="Sci. Rep.">
        <title>The power of single molecule real-time sequencing technology in the de novo assembly of a eukaryotic genome.</title>
        <authorList>
            <person name="Sakai H."/>
            <person name="Naito K."/>
            <person name="Ogiso-Tanaka E."/>
            <person name="Takahashi Y."/>
            <person name="Iseki K."/>
            <person name="Muto C."/>
            <person name="Satou K."/>
            <person name="Teruya K."/>
            <person name="Shiroma A."/>
            <person name="Shimoji M."/>
            <person name="Hirano T."/>
            <person name="Itoh T."/>
            <person name="Kaga A."/>
            <person name="Tomooka N."/>
        </authorList>
    </citation>
    <scope>NUCLEOTIDE SEQUENCE [LARGE SCALE GENOMIC DNA]</scope>
    <source>
        <strain evidence="2">cv. Shumari</strain>
    </source>
</reference>
<keyword evidence="2" id="KW-1185">Reference proteome</keyword>